<name>A0A8H7RA27_9FUNG</name>
<sequence>MTSYWYSTNGMNQRRLSNRHLSILDQAFERHARIQLYDDEVFGLNIAAMANPYQGTMTAGDLHFGLYRQPPMWRMSDTSLDTLILMDSHSENDETMETKNRQSTGDLPDRMSDASLDDNLSRPNNNNNSNNNNNNRNSNQSRYKYLQKKKPSQYVDENCICCRIS</sequence>
<feature type="compositionally biased region" description="Basic and acidic residues" evidence="1">
    <location>
        <begin position="90"/>
        <end position="100"/>
    </location>
</feature>
<feature type="region of interest" description="Disordered" evidence="1">
    <location>
        <begin position="90"/>
        <end position="139"/>
    </location>
</feature>
<accession>A0A8H7RA27</accession>
<gene>
    <name evidence="2" type="ORF">INT47_004242</name>
</gene>
<evidence type="ECO:0000256" key="1">
    <source>
        <dbReference type="SAM" id="MobiDB-lite"/>
    </source>
</evidence>
<comment type="caution">
    <text evidence="2">The sequence shown here is derived from an EMBL/GenBank/DDBJ whole genome shotgun (WGS) entry which is preliminary data.</text>
</comment>
<feature type="compositionally biased region" description="Low complexity" evidence="1">
    <location>
        <begin position="117"/>
        <end position="139"/>
    </location>
</feature>
<organism evidence="2 3">
    <name type="scientific">Mucor saturninus</name>
    <dbReference type="NCBI Taxonomy" id="64648"/>
    <lineage>
        <taxon>Eukaryota</taxon>
        <taxon>Fungi</taxon>
        <taxon>Fungi incertae sedis</taxon>
        <taxon>Mucoromycota</taxon>
        <taxon>Mucoromycotina</taxon>
        <taxon>Mucoromycetes</taxon>
        <taxon>Mucorales</taxon>
        <taxon>Mucorineae</taxon>
        <taxon>Mucoraceae</taxon>
        <taxon>Mucor</taxon>
    </lineage>
</organism>
<dbReference type="Proteomes" id="UP000603453">
    <property type="component" value="Unassembled WGS sequence"/>
</dbReference>
<evidence type="ECO:0000313" key="2">
    <source>
        <dbReference type="EMBL" id="KAG2207494.1"/>
    </source>
</evidence>
<keyword evidence="3" id="KW-1185">Reference proteome</keyword>
<dbReference type="EMBL" id="JAEPRD010000024">
    <property type="protein sequence ID" value="KAG2207494.1"/>
    <property type="molecule type" value="Genomic_DNA"/>
</dbReference>
<proteinExistence type="predicted"/>
<dbReference type="OrthoDB" id="2270049at2759"/>
<evidence type="ECO:0000313" key="3">
    <source>
        <dbReference type="Proteomes" id="UP000603453"/>
    </source>
</evidence>
<reference evidence="2" key="1">
    <citation type="submission" date="2020-12" db="EMBL/GenBank/DDBJ databases">
        <title>Metabolic potential, ecology and presence of endohyphal bacteria is reflected in genomic diversity of Mucoromycotina.</title>
        <authorList>
            <person name="Muszewska A."/>
            <person name="Okrasinska A."/>
            <person name="Steczkiewicz K."/>
            <person name="Drgas O."/>
            <person name="Orlowska M."/>
            <person name="Perlinska-Lenart U."/>
            <person name="Aleksandrzak-Piekarczyk T."/>
            <person name="Szatraj K."/>
            <person name="Zielenkiewicz U."/>
            <person name="Pilsyk S."/>
            <person name="Malc E."/>
            <person name="Mieczkowski P."/>
            <person name="Kruszewska J.S."/>
            <person name="Biernat P."/>
            <person name="Pawlowska J."/>
        </authorList>
    </citation>
    <scope>NUCLEOTIDE SEQUENCE</scope>
    <source>
        <strain evidence="2">WA0000017839</strain>
    </source>
</reference>
<protein>
    <submittedName>
        <fullName evidence="2">Uncharacterized protein</fullName>
    </submittedName>
</protein>
<dbReference type="AlphaFoldDB" id="A0A8H7RA27"/>